<dbReference type="PANTHER" id="PTHR33883:SF7">
    <property type="entry name" value="OS04G0521600 PROTEIN"/>
    <property type="match status" value="1"/>
</dbReference>
<dbReference type="Proteomes" id="UP001634007">
    <property type="component" value="Unassembled WGS sequence"/>
</dbReference>
<reference evidence="2 3" key="1">
    <citation type="submission" date="2024-11" db="EMBL/GenBank/DDBJ databases">
        <title>Chromosome-level genome assembly of Eucalyptus globulus Labill. provides insights into its genome evolution.</title>
        <authorList>
            <person name="Li X."/>
        </authorList>
    </citation>
    <scope>NUCLEOTIDE SEQUENCE [LARGE SCALE GENOMIC DNA]</scope>
    <source>
        <strain evidence="2">CL2024</strain>
        <tissue evidence="2">Fresh tender leaves</tissue>
    </source>
</reference>
<dbReference type="InterPro" id="IPR037490">
    <property type="entry name" value="WAP"/>
</dbReference>
<feature type="compositionally biased region" description="Basic and acidic residues" evidence="1">
    <location>
        <begin position="763"/>
        <end position="772"/>
    </location>
</feature>
<organism evidence="2 3">
    <name type="scientific">Eucalyptus globulus</name>
    <name type="common">Tasmanian blue gum</name>
    <dbReference type="NCBI Taxonomy" id="34317"/>
    <lineage>
        <taxon>Eukaryota</taxon>
        <taxon>Viridiplantae</taxon>
        <taxon>Streptophyta</taxon>
        <taxon>Embryophyta</taxon>
        <taxon>Tracheophyta</taxon>
        <taxon>Spermatophyta</taxon>
        <taxon>Magnoliopsida</taxon>
        <taxon>eudicotyledons</taxon>
        <taxon>Gunneridae</taxon>
        <taxon>Pentapetalae</taxon>
        <taxon>rosids</taxon>
        <taxon>malvids</taxon>
        <taxon>Myrtales</taxon>
        <taxon>Myrtaceae</taxon>
        <taxon>Myrtoideae</taxon>
        <taxon>Eucalypteae</taxon>
        <taxon>Eucalyptus</taxon>
    </lineage>
</organism>
<dbReference type="PANTHER" id="PTHR33883">
    <property type="entry name" value="WPP DOMAIN-ASSOCIATED PROTEIN"/>
    <property type="match status" value="1"/>
</dbReference>
<evidence type="ECO:0008006" key="4">
    <source>
        <dbReference type="Google" id="ProtNLM"/>
    </source>
</evidence>
<accession>A0ABD3JZN1</accession>
<protein>
    <recommendedName>
        <fullName evidence="4">WPP domain-associated protein</fullName>
    </recommendedName>
</protein>
<sequence length="1000" mass="114599">MDLFMGELNGRLRVSVADSTMMWIVHEAMHKAHEKVKSKGVISRLNEISKFYELAVIQLEGCLRFVQEEADSGALETPHQDLLTDLAEIRNHLQGRLIESEMAILEKDAELAQRLESEIRLRQALDMKEIELASLRSEAKLERESRVEGVEDSSSSNVWVSGGDESGGGEFCELKISVDQQVLNIKQKLDPDYDNEVVDEAKEHRSPSNTMIERKGSDINTLKETLDLAFGKMQSAISSSQMGPVEQEWRWGIEKDINIVLIKEFIRGIQEHCESMESRVTKQAPSTVFGEDWSSLMHEIALLRYELGFLISQSDVNFVGEVRGSETLSTKTKSENSTPKEAKKFLGNALSKIGNEGHERKQRQGYDGEDEESHLVARMIKNHESIIQQKSKELNWLESNIFLRKGSSSSRKEKDPSGLKRRIEEVIWRSEKILKRDAKLGKRISDYHVGACEEENNQETMSDQVEAHADIVGIGARAASIKQGDRTRVPCEVETTMSNEIGRLAEEKELIDLQSILADEIYITLLKCMKNECRAELFDYELDLLIRQGVLCNIVKEATFEQSEEIARNKMESWIREELYSIFLLESTKYQRCAYCSKSELYDDQDVRDKVTFTKNPATPVPWDHCLQDQMNCAVHAVVLREILKERNNAVKDFINEILVTEEIGHIVSSEVIKDLVEGANFALNCHEELKNCIEDVLYEAADQSTAYSSLECTLKEDVYMVFLKETTKEWREKIDACDIERSISEKEMHQLVIGKSMRHTRDRPGQAESQRRVTVVSPEDLDEDEEFTTTTNSHFEKQTEINILQETSINEKNDFASERGQRVQNESESPFRTAGRCIQQAQIQETLNMGIINDRKPSMVEPKEIGSMQFIYSHLASQPLQEFSEAILDLQRTLHDRLGKNIKRLNDMKGQLHASFELVESLRRREILYKKAFVRRSQNLQKAETEVDLLGDQVDAFLELLETIYAKLHQSPVFQKHFEISEILGLIKKELINRKDRSA</sequence>
<gene>
    <name evidence="2" type="ORF">ACJRO7_028851</name>
</gene>
<keyword evidence="3" id="KW-1185">Reference proteome</keyword>
<evidence type="ECO:0000313" key="3">
    <source>
        <dbReference type="Proteomes" id="UP001634007"/>
    </source>
</evidence>
<dbReference type="EMBL" id="JBJKBG010000007">
    <property type="protein sequence ID" value="KAL3732072.1"/>
    <property type="molecule type" value="Genomic_DNA"/>
</dbReference>
<proteinExistence type="predicted"/>
<evidence type="ECO:0000313" key="2">
    <source>
        <dbReference type="EMBL" id="KAL3732072.1"/>
    </source>
</evidence>
<name>A0ABD3JZN1_EUCGL</name>
<dbReference type="AlphaFoldDB" id="A0ABD3JZN1"/>
<feature type="region of interest" description="Disordered" evidence="1">
    <location>
        <begin position="758"/>
        <end position="794"/>
    </location>
</feature>
<comment type="caution">
    <text evidence="2">The sequence shown here is derived from an EMBL/GenBank/DDBJ whole genome shotgun (WGS) entry which is preliminary data.</text>
</comment>
<evidence type="ECO:0000256" key="1">
    <source>
        <dbReference type="SAM" id="MobiDB-lite"/>
    </source>
</evidence>